<evidence type="ECO:0000259" key="3">
    <source>
        <dbReference type="PROSITE" id="PS50801"/>
    </source>
</evidence>
<dbReference type="Gene3D" id="3.30.750.24">
    <property type="entry name" value="STAS domain"/>
    <property type="match status" value="1"/>
</dbReference>
<dbReference type="InterPro" id="IPR036513">
    <property type="entry name" value="STAS_dom_sf"/>
</dbReference>
<sequence>MEINIKKKDDLQIATIQGDIDSSVASEVTETIVPLVTENAKIILDMTGVEYMSSAGLRILLSTYRQATAKEAQLILVGLSEDIKDTMSVTGFLDFFTVSDSIDDAKKQLEG</sequence>
<dbReference type="RefSeq" id="WP_193800512.1">
    <property type="nucleotide sequence ID" value="NZ_JADEWC010000011.1"/>
</dbReference>
<proteinExistence type="inferred from homology"/>
<dbReference type="PANTHER" id="PTHR33495">
    <property type="entry name" value="ANTI-SIGMA FACTOR ANTAGONIST TM_1081-RELATED-RELATED"/>
    <property type="match status" value="1"/>
</dbReference>
<dbReference type="PROSITE" id="PS50801">
    <property type="entry name" value="STAS"/>
    <property type="match status" value="1"/>
</dbReference>
<organism evidence="4 5">
    <name type="scientific">Cyanobacterium stanieri LEGE 03274</name>
    <dbReference type="NCBI Taxonomy" id="1828756"/>
    <lineage>
        <taxon>Bacteria</taxon>
        <taxon>Bacillati</taxon>
        <taxon>Cyanobacteriota</taxon>
        <taxon>Cyanophyceae</taxon>
        <taxon>Oscillatoriophycideae</taxon>
        <taxon>Chroococcales</taxon>
        <taxon>Geminocystaceae</taxon>
        <taxon>Cyanobacterium</taxon>
    </lineage>
</organism>
<dbReference type="SUPFAM" id="SSF52091">
    <property type="entry name" value="SpoIIaa-like"/>
    <property type="match status" value="1"/>
</dbReference>
<protein>
    <recommendedName>
        <fullName evidence="2">Anti-sigma factor antagonist</fullName>
    </recommendedName>
</protein>
<comment type="similarity">
    <text evidence="1 2">Belongs to the anti-sigma-factor antagonist family.</text>
</comment>
<evidence type="ECO:0000313" key="4">
    <source>
        <dbReference type="EMBL" id="MBE9222351.1"/>
    </source>
</evidence>
<dbReference type="Pfam" id="PF01740">
    <property type="entry name" value="STAS"/>
    <property type="match status" value="1"/>
</dbReference>
<dbReference type="PANTHER" id="PTHR33495:SF14">
    <property type="entry name" value="ANTI-SIGMA FACTOR ANTAGONIST"/>
    <property type="match status" value="1"/>
</dbReference>
<feature type="domain" description="STAS" evidence="3">
    <location>
        <begin position="1"/>
        <end position="109"/>
    </location>
</feature>
<dbReference type="InterPro" id="IPR003658">
    <property type="entry name" value="Anti-sigma_ant"/>
</dbReference>
<name>A0ABR9V5D1_9CHRO</name>
<comment type="caution">
    <text evidence="4">The sequence shown here is derived from an EMBL/GenBank/DDBJ whole genome shotgun (WGS) entry which is preliminary data.</text>
</comment>
<evidence type="ECO:0000256" key="2">
    <source>
        <dbReference type="RuleBase" id="RU003749"/>
    </source>
</evidence>
<dbReference type="EMBL" id="JADEWC010000011">
    <property type="protein sequence ID" value="MBE9222351.1"/>
    <property type="molecule type" value="Genomic_DNA"/>
</dbReference>
<dbReference type="Proteomes" id="UP000654604">
    <property type="component" value="Unassembled WGS sequence"/>
</dbReference>
<dbReference type="CDD" id="cd07043">
    <property type="entry name" value="STAS_anti-anti-sigma_factors"/>
    <property type="match status" value="1"/>
</dbReference>
<dbReference type="InterPro" id="IPR002645">
    <property type="entry name" value="STAS_dom"/>
</dbReference>
<gene>
    <name evidence="4" type="ORF">IQ215_06540</name>
</gene>
<dbReference type="NCBIfam" id="TIGR00377">
    <property type="entry name" value="ant_ant_sig"/>
    <property type="match status" value="1"/>
</dbReference>
<keyword evidence="5" id="KW-1185">Reference proteome</keyword>
<accession>A0ABR9V5D1</accession>
<reference evidence="4 5" key="1">
    <citation type="submission" date="2020-10" db="EMBL/GenBank/DDBJ databases">
        <authorList>
            <person name="Castelo-Branco R."/>
            <person name="Eusebio N."/>
            <person name="Adriana R."/>
            <person name="Vieira A."/>
            <person name="Brugerolle De Fraissinette N."/>
            <person name="Rezende De Castro R."/>
            <person name="Schneider M.P."/>
            <person name="Vasconcelos V."/>
            <person name="Leao P.N."/>
        </authorList>
    </citation>
    <scope>NUCLEOTIDE SEQUENCE [LARGE SCALE GENOMIC DNA]</scope>
    <source>
        <strain evidence="4 5">LEGE 03274</strain>
    </source>
</reference>
<evidence type="ECO:0000256" key="1">
    <source>
        <dbReference type="ARBA" id="ARBA00009013"/>
    </source>
</evidence>
<evidence type="ECO:0000313" key="5">
    <source>
        <dbReference type="Proteomes" id="UP000654604"/>
    </source>
</evidence>